<comment type="caution">
    <text evidence="2">The sequence shown here is derived from an EMBL/GenBank/DDBJ whole genome shotgun (WGS) entry which is preliminary data.</text>
</comment>
<proteinExistence type="predicted"/>
<name>A0ABV8F8L8_9ACTN</name>
<dbReference type="SUPFAM" id="SSF56281">
    <property type="entry name" value="Metallo-hydrolase/oxidoreductase"/>
    <property type="match status" value="1"/>
</dbReference>
<dbReference type="InterPro" id="IPR036866">
    <property type="entry name" value="RibonucZ/Hydroxyglut_hydro"/>
</dbReference>
<dbReference type="PANTHER" id="PTHR46018:SF4">
    <property type="entry name" value="METALLO-HYDROLASE YHFI-RELATED"/>
    <property type="match status" value="1"/>
</dbReference>
<sequence length="251" mass="26585">MKLTIIGCSGSFPGPDSPASCYLLEAEGFRMLLDFGNGSLGALQRHIGLYDVDAICLSHLHADHCLDICSYHVVRTYSPHGPLPRVPVHAPADAPRRLAAAYGMPAEPGLETAFDFVRLSPGVFRVGPFEVTAARVNHPVETYGFRVSHGGRSVAYSADTGESAELVKLASGVDVFLCEASFVEGPDLPADLHLTGRQAAEHAAAAGAGTLVLTHLVPWNATERVLDEASRGGFAGRIELARSGAHYDLEA</sequence>
<dbReference type="PANTHER" id="PTHR46018">
    <property type="entry name" value="ZINC PHOSPHODIESTERASE ELAC PROTEIN 1"/>
    <property type="match status" value="1"/>
</dbReference>
<dbReference type="EMBL" id="JBHSBC010000032">
    <property type="protein sequence ID" value="MFC3983648.1"/>
    <property type="molecule type" value="Genomic_DNA"/>
</dbReference>
<evidence type="ECO:0000259" key="1">
    <source>
        <dbReference type="SMART" id="SM00849"/>
    </source>
</evidence>
<dbReference type="InterPro" id="IPR001279">
    <property type="entry name" value="Metallo-B-lactamas"/>
</dbReference>
<evidence type="ECO:0000313" key="2">
    <source>
        <dbReference type="EMBL" id="MFC3983648.1"/>
    </source>
</evidence>
<dbReference type="Pfam" id="PF12706">
    <property type="entry name" value="Lactamase_B_2"/>
    <property type="match status" value="1"/>
</dbReference>
<dbReference type="Proteomes" id="UP001595698">
    <property type="component" value="Unassembled WGS sequence"/>
</dbReference>
<keyword evidence="3" id="KW-1185">Reference proteome</keyword>
<dbReference type="SMART" id="SM00849">
    <property type="entry name" value="Lactamase_B"/>
    <property type="match status" value="1"/>
</dbReference>
<dbReference type="CDD" id="cd07716">
    <property type="entry name" value="RNaseZ_short-form-like_MBL-fold"/>
    <property type="match status" value="1"/>
</dbReference>
<accession>A0ABV8F8L8</accession>
<gene>
    <name evidence="2" type="ORF">ACFOYY_26205</name>
</gene>
<dbReference type="RefSeq" id="WP_352009598.1">
    <property type="nucleotide sequence ID" value="NZ_JBHSBC010000032.1"/>
</dbReference>
<organism evidence="2 3">
    <name type="scientific">Streptosporangium jomthongense</name>
    <dbReference type="NCBI Taxonomy" id="1193683"/>
    <lineage>
        <taxon>Bacteria</taxon>
        <taxon>Bacillati</taxon>
        <taxon>Actinomycetota</taxon>
        <taxon>Actinomycetes</taxon>
        <taxon>Streptosporangiales</taxon>
        <taxon>Streptosporangiaceae</taxon>
        <taxon>Streptosporangium</taxon>
    </lineage>
</organism>
<protein>
    <submittedName>
        <fullName evidence="2">MBL fold metallo-hydrolase</fullName>
    </submittedName>
</protein>
<reference evidence="3" key="1">
    <citation type="journal article" date="2019" name="Int. J. Syst. Evol. Microbiol.">
        <title>The Global Catalogue of Microorganisms (GCM) 10K type strain sequencing project: providing services to taxonomists for standard genome sequencing and annotation.</title>
        <authorList>
            <consortium name="The Broad Institute Genomics Platform"/>
            <consortium name="The Broad Institute Genome Sequencing Center for Infectious Disease"/>
            <person name="Wu L."/>
            <person name="Ma J."/>
        </authorList>
    </citation>
    <scope>NUCLEOTIDE SEQUENCE [LARGE SCALE GENOMIC DNA]</scope>
    <source>
        <strain evidence="3">TBRC 7912</strain>
    </source>
</reference>
<evidence type="ECO:0000313" key="3">
    <source>
        <dbReference type="Proteomes" id="UP001595698"/>
    </source>
</evidence>
<feature type="domain" description="Metallo-beta-lactamase" evidence="1">
    <location>
        <begin position="18"/>
        <end position="197"/>
    </location>
</feature>
<dbReference type="Gene3D" id="3.60.15.10">
    <property type="entry name" value="Ribonuclease Z/Hydroxyacylglutathione hydrolase-like"/>
    <property type="match status" value="1"/>
</dbReference>